<name>A0A7Y9J921_9PSEU</name>
<gene>
    <name evidence="1" type="ORF">BJ983_005965</name>
</gene>
<dbReference type="Proteomes" id="UP000535890">
    <property type="component" value="Unassembled WGS sequence"/>
</dbReference>
<dbReference type="EMBL" id="JACCBN010000001">
    <property type="protein sequence ID" value="NYD39863.1"/>
    <property type="molecule type" value="Genomic_DNA"/>
</dbReference>
<accession>A0A7Y9J921</accession>
<dbReference type="InterPro" id="IPR026487">
    <property type="entry name" value="CHP04141"/>
</dbReference>
<protein>
    <submittedName>
        <fullName evidence="1">Uncharacterized protein (TIGR04141 family)</fullName>
    </submittedName>
</protein>
<dbReference type="NCBIfam" id="TIGR04141">
    <property type="entry name" value="TIGR04141 family sporadically distributed protein"/>
    <property type="match status" value="1"/>
</dbReference>
<organism evidence="1 2">
    <name type="scientific">Actinomycetospora corticicola</name>
    <dbReference type="NCBI Taxonomy" id="663602"/>
    <lineage>
        <taxon>Bacteria</taxon>
        <taxon>Bacillati</taxon>
        <taxon>Actinomycetota</taxon>
        <taxon>Actinomycetes</taxon>
        <taxon>Pseudonocardiales</taxon>
        <taxon>Pseudonocardiaceae</taxon>
        <taxon>Actinomycetospora</taxon>
    </lineage>
</organism>
<proteinExistence type="predicted"/>
<sequence length="580" mass="65067">MAAAQAGLNAPPIFRLDVVEIRAFLQSDDIAVSALPEKIVDAYNRNKKALTFALEDSGEFEGCHLLVYRNVTSRSYASPWSKFYQPAGVEIREARSQNQQFIGFVAIEDELFAHTGGQASHVFERFIDVSFPIAVARRVAQPEVKRARSSPLTGAALATDVNFRDPRRITHTESLENVWTALSGQVRTDTLAESEFVSIYGHKKSMRVEVASSIKFTPRVESLEKLIKLMRWTLATSEAELPEDDEWRVLDSIALLNPRKSKGLIETLKKELSSKLFTERNLANFALTHVEATLYANADTYIVTKGSETLLESDHRPSLGEVVEVLDGFAGGEPLLGDVSIASRCPELGADVGTNGTLFEHLHGEMQHEGQTYFLLAGRWYRVDGDYVRLVTEDLATVLEETDLDASTLGLPQWQEEFAEKEYNELAASLIAGINGDRVLTDNVELFDTLAWTNEGVFIIHLKHGFDVKMRDVRSQVINSATLIENDLRSDSPDRLKRHHARLVKRGRTQMSEKDFLDVFSKNRTYVLAYGTATKVTRDSVDDFQSVVARMETVSLSNQFRQIAASQRTQLRTMWVELAD</sequence>
<reference evidence="1 2" key="1">
    <citation type="submission" date="2020-07" db="EMBL/GenBank/DDBJ databases">
        <title>Sequencing the genomes of 1000 actinobacteria strains.</title>
        <authorList>
            <person name="Klenk H.-P."/>
        </authorList>
    </citation>
    <scope>NUCLEOTIDE SEQUENCE [LARGE SCALE GENOMIC DNA]</scope>
    <source>
        <strain evidence="1 2">DSM 45772</strain>
    </source>
</reference>
<keyword evidence="2" id="KW-1185">Reference proteome</keyword>
<comment type="caution">
    <text evidence="1">The sequence shown here is derived from an EMBL/GenBank/DDBJ whole genome shotgun (WGS) entry which is preliminary data.</text>
</comment>
<dbReference type="Pfam" id="PF19614">
    <property type="entry name" value="DUF6119"/>
    <property type="match status" value="1"/>
</dbReference>
<dbReference type="AlphaFoldDB" id="A0A7Y9J921"/>
<evidence type="ECO:0000313" key="2">
    <source>
        <dbReference type="Proteomes" id="UP000535890"/>
    </source>
</evidence>
<evidence type="ECO:0000313" key="1">
    <source>
        <dbReference type="EMBL" id="NYD39863.1"/>
    </source>
</evidence>